<dbReference type="PANTHER" id="PTHR31972">
    <property type="entry name" value="EXPRESSED PROTEIN"/>
    <property type="match status" value="1"/>
</dbReference>
<protein>
    <submittedName>
        <fullName evidence="1">Uncharacterized protein</fullName>
    </submittedName>
</protein>
<dbReference type="AlphaFoldDB" id="A0A9D5CHL8"/>
<proteinExistence type="predicted"/>
<evidence type="ECO:0000313" key="1">
    <source>
        <dbReference type="EMBL" id="KAJ0973447.1"/>
    </source>
</evidence>
<dbReference type="Pfam" id="PF05910">
    <property type="entry name" value="DUF868"/>
    <property type="match status" value="1"/>
</dbReference>
<reference evidence="1" key="1">
    <citation type="submission" date="2021-03" db="EMBL/GenBank/DDBJ databases">
        <authorList>
            <person name="Li Z."/>
            <person name="Yang C."/>
        </authorList>
    </citation>
    <scope>NUCLEOTIDE SEQUENCE</scope>
    <source>
        <strain evidence="1">Dzin_1.0</strain>
        <tissue evidence="1">Leaf</tissue>
    </source>
</reference>
<dbReference type="Proteomes" id="UP001085076">
    <property type="component" value="Miscellaneous, Linkage group lg05"/>
</dbReference>
<gene>
    <name evidence="1" type="ORF">J5N97_021406</name>
</gene>
<dbReference type="OrthoDB" id="678233at2759"/>
<comment type="caution">
    <text evidence="1">The sequence shown here is derived from an EMBL/GenBank/DDBJ whole genome shotgun (WGS) entry which is preliminary data.</text>
</comment>
<accession>A0A9D5CHL8</accession>
<dbReference type="InterPro" id="IPR008586">
    <property type="entry name" value="DUF868_pln"/>
</dbReference>
<keyword evidence="2" id="KW-1185">Reference proteome</keyword>
<reference evidence="1" key="2">
    <citation type="journal article" date="2022" name="Hortic Res">
        <title>The genome of Dioscorea zingiberensis sheds light on the biosynthesis, origin and evolution of the medicinally important diosgenin saponins.</title>
        <authorList>
            <person name="Li Y."/>
            <person name="Tan C."/>
            <person name="Li Z."/>
            <person name="Guo J."/>
            <person name="Li S."/>
            <person name="Chen X."/>
            <person name="Wang C."/>
            <person name="Dai X."/>
            <person name="Yang H."/>
            <person name="Song W."/>
            <person name="Hou L."/>
            <person name="Xu J."/>
            <person name="Tong Z."/>
            <person name="Xu A."/>
            <person name="Yuan X."/>
            <person name="Wang W."/>
            <person name="Yang Q."/>
            <person name="Chen L."/>
            <person name="Sun Z."/>
            <person name="Wang K."/>
            <person name="Pan B."/>
            <person name="Chen J."/>
            <person name="Bao Y."/>
            <person name="Liu F."/>
            <person name="Qi X."/>
            <person name="Gang D.R."/>
            <person name="Wen J."/>
            <person name="Li J."/>
        </authorList>
    </citation>
    <scope>NUCLEOTIDE SEQUENCE</scope>
    <source>
        <strain evidence="1">Dzin_1.0</strain>
    </source>
</reference>
<sequence length="292" mass="32974">MRNFASCLSEHAVRVSDTSCSGGGGGAISSSSSNISLTLSDRSMKNSVTCFYKTRLSTCKELFFNLTWSKTNTGPSLSIAIDDNIQVLRKKEGNKSYKHQDSLISLYWDFSSARYTCGCLEPAENFYLVIMADAEFALLLGDLSRDFVRMSENSCVPIADFSLVSREEQAFTNGVYRTKAWFLDSGKVHEITIKCMKESGLWVWVDKKKVVQEQRLDWNFRGNQIVFIDGLSVDFLWDVFDLQFGGPSGCGVFAFRTRSSLESRLWLEEEVVQQKEHNFSGFSLLIQAFKSL</sequence>
<evidence type="ECO:0000313" key="2">
    <source>
        <dbReference type="Proteomes" id="UP001085076"/>
    </source>
</evidence>
<dbReference type="PANTHER" id="PTHR31972:SF48">
    <property type="entry name" value="OS04G0407500 PROTEIN"/>
    <property type="match status" value="1"/>
</dbReference>
<organism evidence="1 2">
    <name type="scientific">Dioscorea zingiberensis</name>
    <dbReference type="NCBI Taxonomy" id="325984"/>
    <lineage>
        <taxon>Eukaryota</taxon>
        <taxon>Viridiplantae</taxon>
        <taxon>Streptophyta</taxon>
        <taxon>Embryophyta</taxon>
        <taxon>Tracheophyta</taxon>
        <taxon>Spermatophyta</taxon>
        <taxon>Magnoliopsida</taxon>
        <taxon>Liliopsida</taxon>
        <taxon>Dioscoreales</taxon>
        <taxon>Dioscoreaceae</taxon>
        <taxon>Dioscorea</taxon>
    </lineage>
</organism>
<name>A0A9D5CHL8_9LILI</name>
<dbReference type="EMBL" id="JAGGNH010000005">
    <property type="protein sequence ID" value="KAJ0973447.1"/>
    <property type="molecule type" value="Genomic_DNA"/>
</dbReference>